<accession>N1PCK3</accession>
<evidence type="ECO:0000313" key="3">
    <source>
        <dbReference type="EMBL" id="EME38588.1"/>
    </source>
</evidence>
<reference evidence="4" key="1">
    <citation type="journal article" date="2012" name="PLoS Genet.">
        <title>The genomes of the fungal plant pathogens Cladosporium fulvum and Dothistroma septosporum reveal adaptation to different hosts and lifestyles but also signatures of common ancestry.</title>
        <authorList>
            <person name="de Wit P.J.G.M."/>
            <person name="van der Burgt A."/>
            <person name="Oekmen B."/>
            <person name="Stergiopoulos I."/>
            <person name="Abd-Elsalam K.A."/>
            <person name="Aerts A.L."/>
            <person name="Bahkali A.H."/>
            <person name="Beenen H.G."/>
            <person name="Chettri P."/>
            <person name="Cox M.P."/>
            <person name="Datema E."/>
            <person name="de Vries R.P."/>
            <person name="Dhillon B."/>
            <person name="Ganley A.R."/>
            <person name="Griffiths S.A."/>
            <person name="Guo Y."/>
            <person name="Hamelin R.C."/>
            <person name="Henrissat B."/>
            <person name="Kabir M.S."/>
            <person name="Jashni M.K."/>
            <person name="Kema G."/>
            <person name="Klaubauf S."/>
            <person name="Lapidus A."/>
            <person name="Levasseur A."/>
            <person name="Lindquist E."/>
            <person name="Mehrabi R."/>
            <person name="Ohm R.A."/>
            <person name="Owen T.J."/>
            <person name="Salamov A."/>
            <person name="Schwelm A."/>
            <person name="Schijlen E."/>
            <person name="Sun H."/>
            <person name="van den Burg H.A."/>
            <person name="van Ham R.C.H.J."/>
            <person name="Zhang S."/>
            <person name="Goodwin S.B."/>
            <person name="Grigoriev I.V."/>
            <person name="Collemare J."/>
            <person name="Bradshaw R.E."/>
        </authorList>
    </citation>
    <scope>NUCLEOTIDE SEQUENCE [LARGE SCALE GENOMIC DNA]</scope>
    <source>
        <strain evidence="4">NZE10 / CBS 128990</strain>
    </source>
</reference>
<evidence type="ECO:0000259" key="2">
    <source>
        <dbReference type="Pfam" id="PF25534"/>
    </source>
</evidence>
<keyword evidence="4" id="KW-1185">Reference proteome</keyword>
<organism evidence="3 4">
    <name type="scientific">Dothistroma septosporum (strain NZE10 / CBS 128990)</name>
    <name type="common">Red band needle blight fungus</name>
    <name type="synonym">Mycosphaerella pini</name>
    <dbReference type="NCBI Taxonomy" id="675120"/>
    <lineage>
        <taxon>Eukaryota</taxon>
        <taxon>Fungi</taxon>
        <taxon>Dikarya</taxon>
        <taxon>Ascomycota</taxon>
        <taxon>Pezizomycotina</taxon>
        <taxon>Dothideomycetes</taxon>
        <taxon>Dothideomycetidae</taxon>
        <taxon>Mycosphaerellales</taxon>
        <taxon>Mycosphaerellaceae</taxon>
        <taxon>Dothistroma</taxon>
    </lineage>
</organism>
<dbReference type="InterPro" id="IPR057678">
    <property type="entry name" value="DUF7918"/>
</dbReference>
<dbReference type="PANTHER" id="PTHR36223">
    <property type="entry name" value="BETA-LACTAMASE-TYPE TRANSPEPTIDASE FOLD DOMAIN CONTAINING PROTEIN"/>
    <property type="match status" value="1"/>
</dbReference>
<sequence>MAITSSTPTITTCVKVNNASLQEYTNPATTDSGTTTTRYIEALTGQIFEIHADIAAGTPFVGDCLAFYISVDGKMADPTLTFLSGTTHTGSSVVSKGIYTAGNMVRKYRFEELGKTNDGGIPSKEQVEAAMELGTIRVEVHHQMSKARVDGGLDLFGSLKTVDAIDERAVKGRAISSTTSYAEAVANDGLHVRYWDTEFLDPDMKPMAVFVFKYTSREDLQAMDMIPRDPTTESEETEPESEEAEPDIATMTHEEMAAELRERRQAEKDATVNSDDPYETMEVSAYHVQIKREHMDDDQRPTRDKRFKTIITLGDDGEELEVVTTLLPGPEAETIT</sequence>
<dbReference type="eggNOG" id="ENOG502SAV6">
    <property type="taxonomic scope" value="Eukaryota"/>
</dbReference>
<feature type="region of interest" description="Disordered" evidence="1">
    <location>
        <begin position="224"/>
        <end position="250"/>
    </location>
</feature>
<protein>
    <recommendedName>
        <fullName evidence="2">DUF7918 domain-containing protein</fullName>
    </recommendedName>
</protein>
<reference evidence="3 4" key="2">
    <citation type="journal article" date="2012" name="PLoS Pathog.">
        <title>Diverse lifestyles and strategies of plant pathogenesis encoded in the genomes of eighteen Dothideomycetes fungi.</title>
        <authorList>
            <person name="Ohm R.A."/>
            <person name="Feau N."/>
            <person name="Henrissat B."/>
            <person name="Schoch C.L."/>
            <person name="Horwitz B.A."/>
            <person name="Barry K.W."/>
            <person name="Condon B.J."/>
            <person name="Copeland A.C."/>
            <person name="Dhillon B."/>
            <person name="Glaser F."/>
            <person name="Hesse C.N."/>
            <person name="Kosti I."/>
            <person name="LaButti K."/>
            <person name="Lindquist E.A."/>
            <person name="Lucas S."/>
            <person name="Salamov A.A."/>
            <person name="Bradshaw R.E."/>
            <person name="Ciuffetti L."/>
            <person name="Hamelin R.C."/>
            <person name="Kema G.H.J."/>
            <person name="Lawrence C."/>
            <person name="Scott J.A."/>
            <person name="Spatafora J.W."/>
            <person name="Turgeon B.G."/>
            <person name="de Wit P.J.G.M."/>
            <person name="Zhong S."/>
            <person name="Goodwin S.B."/>
            <person name="Grigoriev I.V."/>
        </authorList>
    </citation>
    <scope>NUCLEOTIDE SEQUENCE [LARGE SCALE GENOMIC DNA]</scope>
    <source>
        <strain evidence="4">NZE10 / CBS 128990</strain>
    </source>
</reference>
<dbReference type="Proteomes" id="UP000016933">
    <property type="component" value="Unassembled WGS sequence"/>
</dbReference>
<dbReference type="EMBL" id="KB446547">
    <property type="protein sequence ID" value="EME38588.1"/>
    <property type="molecule type" value="Genomic_DNA"/>
</dbReference>
<feature type="compositionally biased region" description="Acidic residues" evidence="1">
    <location>
        <begin position="232"/>
        <end position="246"/>
    </location>
</feature>
<dbReference type="STRING" id="675120.N1PCK3"/>
<dbReference type="Pfam" id="PF25534">
    <property type="entry name" value="DUF7918"/>
    <property type="match status" value="1"/>
</dbReference>
<proteinExistence type="predicted"/>
<gene>
    <name evidence="3" type="ORF">DOTSEDRAFT_39561</name>
</gene>
<dbReference type="AlphaFoldDB" id="N1PCK3"/>
<evidence type="ECO:0000313" key="4">
    <source>
        <dbReference type="Proteomes" id="UP000016933"/>
    </source>
</evidence>
<evidence type="ECO:0000256" key="1">
    <source>
        <dbReference type="SAM" id="MobiDB-lite"/>
    </source>
</evidence>
<name>N1PCK3_DOTSN</name>
<dbReference type="PANTHER" id="PTHR36223:SF1">
    <property type="entry name" value="TRANSCRIPTION ELONGATION FACTOR EAF N-TERMINAL DOMAIN-CONTAINING PROTEIN"/>
    <property type="match status" value="1"/>
</dbReference>
<feature type="domain" description="DUF7918" evidence="2">
    <location>
        <begin position="10"/>
        <end position="229"/>
    </location>
</feature>
<dbReference type="HOGENOM" id="CLU_070614_1_1_1"/>
<dbReference type="OrthoDB" id="3364132at2759"/>